<organism evidence="1 2">
    <name type="scientific">Ambrosia artemisiifolia</name>
    <name type="common">Common ragweed</name>
    <dbReference type="NCBI Taxonomy" id="4212"/>
    <lineage>
        <taxon>Eukaryota</taxon>
        <taxon>Viridiplantae</taxon>
        <taxon>Streptophyta</taxon>
        <taxon>Embryophyta</taxon>
        <taxon>Tracheophyta</taxon>
        <taxon>Spermatophyta</taxon>
        <taxon>Magnoliopsida</taxon>
        <taxon>eudicotyledons</taxon>
        <taxon>Gunneridae</taxon>
        <taxon>Pentapetalae</taxon>
        <taxon>asterids</taxon>
        <taxon>campanulids</taxon>
        <taxon>Asterales</taxon>
        <taxon>Asteraceae</taxon>
        <taxon>Asteroideae</taxon>
        <taxon>Heliantheae alliance</taxon>
        <taxon>Heliantheae</taxon>
        <taxon>Ambrosia</taxon>
    </lineage>
</organism>
<sequence>MMNNHKRLAFLYELRLNISIHALNLIENEFYQLQTLRSFDATCGCQLYTSCGLVCACRLGRYINKGTLLPGTTPTFRRHRASSLIPDTAPTFRPHRAISIKPDTAHMYRHRNLKKQCQYMFVRELIRVLSGNYPMPAPNPMWCVCRCDAAQEWEEMYNEQIEWCKALRANNRENPSIEDVDRGSFVVMLYQPMDAANIFADGDGRRDAGRGSFVRWSQKVVAANEPGWGQIRSETNTNKSSRL</sequence>
<dbReference type="AlphaFoldDB" id="A0AAD5D0Q2"/>
<name>A0AAD5D0Q2_AMBAR</name>
<comment type="caution">
    <text evidence="1">The sequence shown here is derived from an EMBL/GenBank/DDBJ whole genome shotgun (WGS) entry which is preliminary data.</text>
</comment>
<feature type="non-terminal residue" evidence="1">
    <location>
        <position position="1"/>
    </location>
</feature>
<keyword evidence="2" id="KW-1185">Reference proteome</keyword>
<accession>A0AAD5D0Q2</accession>
<reference evidence="1" key="1">
    <citation type="submission" date="2022-06" db="EMBL/GenBank/DDBJ databases">
        <title>Uncovering the hologenomic basis of an extraordinary plant invasion.</title>
        <authorList>
            <person name="Bieker V.C."/>
            <person name="Martin M.D."/>
            <person name="Gilbert T."/>
            <person name="Hodgins K."/>
            <person name="Battlay P."/>
            <person name="Petersen B."/>
            <person name="Wilson J."/>
        </authorList>
    </citation>
    <scope>NUCLEOTIDE SEQUENCE</scope>
    <source>
        <strain evidence="1">AA19_3_7</strain>
        <tissue evidence="1">Leaf</tissue>
    </source>
</reference>
<dbReference type="Proteomes" id="UP001206925">
    <property type="component" value="Unassembled WGS sequence"/>
</dbReference>
<proteinExistence type="predicted"/>
<evidence type="ECO:0000313" key="1">
    <source>
        <dbReference type="EMBL" id="KAI7751379.1"/>
    </source>
</evidence>
<dbReference type="EMBL" id="JAMZMK010005922">
    <property type="protein sequence ID" value="KAI7751379.1"/>
    <property type="molecule type" value="Genomic_DNA"/>
</dbReference>
<gene>
    <name evidence="1" type="ORF">M8C21_024241</name>
</gene>
<protein>
    <submittedName>
        <fullName evidence="1">Uncharacterized protein</fullName>
    </submittedName>
</protein>
<evidence type="ECO:0000313" key="2">
    <source>
        <dbReference type="Proteomes" id="UP001206925"/>
    </source>
</evidence>